<dbReference type="GO" id="GO:0005634">
    <property type="term" value="C:nucleus"/>
    <property type="evidence" value="ECO:0007669"/>
    <property type="project" value="TreeGrafter"/>
</dbReference>
<dbReference type="GO" id="GO:0003700">
    <property type="term" value="F:DNA-binding transcription factor activity"/>
    <property type="evidence" value="ECO:0007669"/>
    <property type="project" value="InterPro"/>
</dbReference>
<evidence type="ECO:0000256" key="6">
    <source>
        <dbReference type="ARBA" id="ARBA00023163"/>
    </source>
</evidence>
<dbReference type="PROSITE" id="PS50157">
    <property type="entry name" value="ZINC_FINGER_C2H2_2"/>
    <property type="match status" value="2"/>
</dbReference>
<feature type="domain" description="C2H2-type" evidence="9">
    <location>
        <begin position="59"/>
        <end position="86"/>
    </location>
</feature>
<gene>
    <name evidence="10" type="ORF">SHERM_26351</name>
</gene>
<dbReference type="InterPro" id="IPR036236">
    <property type="entry name" value="Znf_C2H2_sf"/>
</dbReference>
<keyword evidence="2" id="KW-0677">Repeat</keyword>
<evidence type="ECO:0000313" key="10">
    <source>
        <dbReference type="EMBL" id="CAA0830968.1"/>
    </source>
</evidence>
<proteinExistence type="predicted"/>
<dbReference type="Proteomes" id="UP001153555">
    <property type="component" value="Unassembled WGS sequence"/>
</dbReference>
<keyword evidence="1" id="KW-0479">Metal-binding</keyword>
<accession>A0A9N7NBG2</accession>
<keyword evidence="11" id="KW-1185">Reference proteome</keyword>
<dbReference type="Gene3D" id="3.30.160.60">
    <property type="entry name" value="Classic Zinc Finger"/>
    <property type="match status" value="1"/>
</dbReference>
<evidence type="ECO:0000256" key="3">
    <source>
        <dbReference type="ARBA" id="ARBA00022771"/>
    </source>
</evidence>
<organism evidence="10 11">
    <name type="scientific">Striga hermonthica</name>
    <name type="common">Purple witchweed</name>
    <name type="synonym">Buchnera hermonthica</name>
    <dbReference type="NCBI Taxonomy" id="68872"/>
    <lineage>
        <taxon>Eukaryota</taxon>
        <taxon>Viridiplantae</taxon>
        <taxon>Streptophyta</taxon>
        <taxon>Embryophyta</taxon>
        <taxon>Tracheophyta</taxon>
        <taxon>Spermatophyta</taxon>
        <taxon>Magnoliopsida</taxon>
        <taxon>eudicotyledons</taxon>
        <taxon>Gunneridae</taxon>
        <taxon>Pentapetalae</taxon>
        <taxon>asterids</taxon>
        <taxon>lamiids</taxon>
        <taxon>Lamiales</taxon>
        <taxon>Orobanchaceae</taxon>
        <taxon>Buchnereae</taxon>
        <taxon>Striga</taxon>
    </lineage>
</organism>
<dbReference type="SMART" id="SM00355">
    <property type="entry name" value="ZnF_C2H2"/>
    <property type="match status" value="2"/>
</dbReference>
<dbReference type="OrthoDB" id="1746508at2759"/>
<dbReference type="PANTHER" id="PTHR45988">
    <property type="entry name" value="C2H2 TYPE ZINC FINGER TRANSCRIPTION FACTOR FAMILY-RELATED"/>
    <property type="match status" value="1"/>
</dbReference>
<evidence type="ECO:0000256" key="4">
    <source>
        <dbReference type="ARBA" id="ARBA00022833"/>
    </source>
</evidence>
<dbReference type="PANTHER" id="PTHR45988:SF18">
    <property type="entry name" value="C2H2-TYPE ZINC FINGER FAMILY PROTEIN"/>
    <property type="match status" value="1"/>
</dbReference>
<keyword evidence="3 7" id="KW-0863">Zinc-finger</keyword>
<evidence type="ECO:0000256" key="5">
    <source>
        <dbReference type="ARBA" id="ARBA00023015"/>
    </source>
</evidence>
<dbReference type="AlphaFoldDB" id="A0A9N7NBG2"/>
<dbReference type="GO" id="GO:0008270">
    <property type="term" value="F:zinc ion binding"/>
    <property type="evidence" value="ECO:0007669"/>
    <property type="project" value="UniProtKB-KW"/>
</dbReference>
<feature type="domain" description="C2H2-type" evidence="9">
    <location>
        <begin position="97"/>
        <end position="124"/>
    </location>
</feature>
<evidence type="ECO:0000256" key="8">
    <source>
        <dbReference type="SAM" id="MobiDB-lite"/>
    </source>
</evidence>
<evidence type="ECO:0000256" key="7">
    <source>
        <dbReference type="PROSITE-ProRule" id="PRU00042"/>
    </source>
</evidence>
<reference evidence="10" key="1">
    <citation type="submission" date="2019-12" db="EMBL/GenBank/DDBJ databases">
        <authorList>
            <person name="Scholes J."/>
        </authorList>
    </citation>
    <scope>NUCLEOTIDE SEQUENCE</scope>
</reference>
<feature type="region of interest" description="Disordered" evidence="8">
    <location>
        <begin position="111"/>
        <end position="143"/>
    </location>
</feature>
<comment type="caution">
    <text evidence="10">The sequence shown here is derived from an EMBL/GenBank/DDBJ whole genome shotgun (WGS) entry which is preliminary data.</text>
</comment>
<keyword evidence="6" id="KW-0804">Transcription</keyword>
<dbReference type="GO" id="GO:0000976">
    <property type="term" value="F:transcription cis-regulatory region binding"/>
    <property type="evidence" value="ECO:0007669"/>
    <property type="project" value="TreeGrafter"/>
</dbReference>
<keyword evidence="5" id="KW-0805">Transcription regulation</keyword>
<evidence type="ECO:0000313" key="11">
    <source>
        <dbReference type="Proteomes" id="UP001153555"/>
    </source>
</evidence>
<sequence length="163" mass="17804">MTHTAGNMFGRRPPLPPQPQRRDYSADEECAVDALLLLSISCGGLCLQRQPPPAKPAVYVCDLCGATFPSHQALGGHKTCHRPKQPAKSSGEKSRYYVCNIRGAVFASGQALGGHQRKHHGERESRKLQSSGSSGDVVTIVQEDHPVRRGLDFDLNLPYPFDD</sequence>
<evidence type="ECO:0000256" key="1">
    <source>
        <dbReference type="ARBA" id="ARBA00022723"/>
    </source>
</evidence>
<feature type="region of interest" description="Disordered" evidence="8">
    <location>
        <begin position="1"/>
        <end position="24"/>
    </location>
</feature>
<keyword evidence="4" id="KW-0862">Zinc</keyword>
<dbReference type="InterPro" id="IPR044653">
    <property type="entry name" value="AZF1/2/3-like"/>
</dbReference>
<dbReference type="InterPro" id="IPR013087">
    <property type="entry name" value="Znf_C2H2_type"/>
</dbReference>
<evidence type="ECO:0000259" key="9">
    <source>
        <dbReference type="PROSITE" id="PS50157"/>
    </source>
</evidence>
<evidence type="ECO:0000256" key="2">
    <source>
        <dbReference type="ARBA" id="ARBA00022737"/>
    </source>
</evidence>
<dbReference type="Pfam" id="PF13912">
    <property type="entry name" value="zf-C2H2_6"/>
    <property type="match status" value="2"/>
</dbReference>
<dbReference type="EMBL" id="CACSLK010027831">
    <property type="protein sequence ID" value="CAA0830968.1"/>
    <property type="molecule type" value="Genomic_DNA"/>
</dbReference>
<protein>
    <submittedName>
        <fullName evidence="10">Zinc finger protein ZAT10</fullName>
    </submittedName>
</protein>
<name>A0A9N7NBG2_STRHE</name>
<dbReference type="PROSITE" id="PS00028">
    <property type="entry name" value="ZINC_FINGER_C2H2_1"/>
    <property type="match status" value="1"/>
</dbReference>
<dbReference type="SUPFAM" id="SSF57667">
    <property type="entry name" value="beta-beta-alpha zinc fingers"/>
    <property type="match status" value="1"/>
</dbReference>